<dbReference type="RefSeq" id="WP_073066527.1">
    <property type="nucleotide sequence ID" value="NZ_FQWT01000008.1"/>
</dbReference>
<dbReference type="AlphaFoldDB" id="A0A1M5WQU4"/>
<accession>A0A1M5WQU4</accession>
<reference evidence="2" key="1">
    <citation type="submission" date="2016-11" db="EMBL/GenBank/DDBJ databases">
        <authorList>
            <person name="Varghese N."/>
            <person name="Submissions S."/>
        </authorList>
    </citation>
    <scope>NUCLEOTIDE SEQUENCE [LARGE SCALE GENOMIC DNA]</scope>
    <source>
        <strain evidence="2">DSM 19055</strain>
    </source>
</reference>
<gene>
    <name evidence="1" type="ORF">SAMN05421866_4195</name>
</gene>
<dbReference type="Proteomes" id="UP000184047">
    <property type="component" value="Unassembled WGS sequence"/>
</dbReference>
<sequence length="115" mass="13069">MVELINNEQKIRWEVLKTNEPPLRTKVLVSVKSSSYNGTTTAYFNKCDKTGDIICVLDVGGCVQGDEIIIWANLPGIPESLINQAKNIIDQVKFDNDFKNLEFDYTKGDWITNRD</sequence>
<keyword evidence="2" id="KW-1185">Reference proteome</keyword>
<evidence type="ECO:0000313" key="2">
    <source>
        <dbReference type="Proteomes" id="UP000184047"/>
    </source>
</evidence>
<evidence type="ECO:0000313" key="1">
    <source>
        <dbReference type="EMBL" id="SHH89995.1"/>
    </source>
</evidence>
<dbReference type="EMBL" id="FQWT01000008">
    <property type="protein sequence ID" value="SHH89995.1"/>
    <property type="molecule type" value="Genomic_DNA"/>
</dbReference>
<dbReference type="STRING" id="421058.SAMN05421866_4195"/>
<proteinExistence type="predicted"/>
<organism evidence="1 2">
    <name type="scientific">Chryseobacterium oranimense</name>
    <dbReference type="NCBI Taxonomy" id="421058"/>
    <lineage>
        <taxon>Bacteria</taxon>
        <taxon>Pseudomonadati</taxon>
        <taxon>Bacteroidota</taxon>
        <taxon>Flavobacteriia</taxon>
        <taxon>Flavobacteriales</taxon>
        <taxon>Weeksellaceae</taxon>
        <taxon>Chryseobacterium group</taxon>
        <taxon>Chryseobacterium</taxon>
    </lineage>
</organism>
<protein>
    <submittedName>
        <fullName evidence="1">Uncharacterized protein</fullName>
    </submittedName>
</protein>
<name>A0A1M5WQU4_9FLAO</name>